<dbReference type="InterPro" id="IPR025661">
    <property type="entry name" value="Pept_asp_AS"/>
</dbReference>
<dbReference type="FunFam" id="3.90.70.10:FF:000117">
    <property type="entry name" value="Probable papain cysteine protease"/>
    <property type="match status" value="1"/>
</dbReference>
<evidence type="ECO:0000256" key="2">
    <source>
        <dbReference type="SAM" id="SignalP"/>
    </source>
</evidence>
<protein>
    <submittedName>
        <fullName evidence="4">Putative extracellular protein CSOL_043b</fullName>
    </submittedName>
</protein>
<dbReference type="AlphaFoldDB" id="A0A7L9QE46"/>
<sequence>MATYLLLLVAAALSLLSATEAGCYRGRSKPVISPELYHWNDEPTNLLSARHLPRRFDWSDVDGQNLVVSSWGQHEPIYCGSCWVHGTLSMVQDRLKIRKKGKGPDVMLGRQSLLNCAAYEGMGAGCDGGDPIDVFRYMAKFGLPDESCNSYSATDHTKFDQSLKHCPLGAVCRNCMPINDTADTCWAVKSPILYKVKSWGKIETAHKSEQEAAMMSEIYQRGPVVCSVATPEDFTYGYRGGIYKDPLNYTRDTIDHNVEVTGWGEEHGVPYWIVRNSWGTFWGEMGFFRIERGINSLFLEDGDCWYAEPEHEMEDEVEDGELVGSMYGVLDPKSKQTHARDSDVAAPSKLERTLDKVRQEIEKQLKLADSSAVHVAAEEAADALQKIGATLSGLKAPAAAS</sequence>
<evidence type="ECO:0000313" key="4">
    <source>
        <dbReference type="EMBL" id="QOL01117.1"/>
    </source>
</evidence>
<dbReference type="InterPro" id="IPR038765">
    <property type="entry name" value="Papain-like_cys_pep_sf"/>
</dbReference>
<organism evidence="4">
    <name type="scientific">Pseudococcomyxa simplex</name>
    <dbReference type="NCBI Taxonomy" id="464287"/>
    <lineage>
        <taxon>Eukaryota</taxon>
        <taxon>Viridiplantae</taxon>
        <taxon>Chlorophyta</taxon>
        <taxon>core chlorophytes</taxon>
        <taxon>Trebouxiophyceae</taxon>
        <taxon>Chlorellales</taxon>
        <taxon>Oocystaceae</taxon>
        <taxon>Pseudococcomyxa</taxon>
    </lineage>
</organism>
<dbReference type="PANTHER" id="PTHR12411">
    <property type="entry name" value="CYSTEINE PROTEASE FAMILY C1-RELATED"/>
    <property type="match status" value="1"/>
</dbReference>
<dbReference type="InterPro" id="IPR013128">
    <property type="entry name" value="Peptidase_C1A"/>
</dbReference>
<feature type="domain" description="Peptidase C1A papain C-terminal" evidence="3">
    <location>
        <begin position="52"/>
        <end position="299"/>
    </location>
</feature>
<dbReference type="Gene3D" id="3.90.70.10">
    <property type="entry name" value="Cysteine proteinases"/>
    <property type="match status" value="1"/>
</dbReference>
<evidence type="ECO:0000259" key="3">
    <source>
        <dbReference type="SMART" id="SM00645"/>
    </source>
</evidence>
<accession>A0A7L9QE46</accession>
<reference evidence="4" key="1">
    <citation type="journal article" date="2020" name="Microb. Ecol.">
        <title>The Under-explored Extracellular Proteome of Aero-Terrestrial Microalgae Provides Clues on Different Mechanisms of Desiccation Tolerance in Non-Model Organisms.</title>
        <authorList>
            <person name="Gonzalez-Hourcade M."/>
            <person name="Del Campo E.M."/>
            <person name="Casano L.M."/>
        </authorList>
    </citation>
    <scope>NUCLEOTIDE SEQUENCE</scope>
    <source>
        <strain evidence="4">SAG 216-12</strain>
    </source>
</reference>
<dbReference type="GO" id="GO:0006508">
    <property type="term" value="P:proteolysis"/>
    <property type="evidence" value="ECO:0007669"/>
    <property type="project" value="InterPro"/>
</dbReference>
<dbReference type="Pfam" id="PF00112">
    <property type="entry name" value="Peptidase_C1"/>
    <property type="match status" value="1"/>
</dbReference>
<name>A0A7L9QE46_9CHLO</name>
<dbReference type="InterPro" id="IPR000668">
    <property type="entry name" value="Peptidase_C1A_C"/>
</dbReference>
<evidence type="ECO:0000256" key="1">
    <source>
        <dbReference type="ARBA" id="ARBA00008455"/>
    </source>
</evidence>
<dbReference type="SMART" id="SM00645">
    <property type="entry name" value="Pept_C1"/>
    <property type="match status" value="1"/>
</dbReference>
<feature type="signal peptide" evidence="2">
    <location>
        <begin position="1"/>
        <end position="21"/>
    </location>
</feature>
<feature type="chain" id="PRO_5029891182" evidence="2">
    <location>
        <begin position="22"/>
        <end position="401"/>
    </location>
</feature>
<dbReference type="EMBL" id="MT438870">
    <property type="protein sequence ID" value="QOL01117.1"/>
    <property type="molecule type" value="mRNA"/>
</dbReference>
<comment type="similarity">
    <text evidence="1">Belongs to the peptidase C1 family.</text>
</comment>
<keyword evidence="2" id="KW-0732">Signal</keyword>
<dbReference type="SUPFAM" id="SSF54001">
    <property type="entry name" value="Cysteine proteinases"/>
    <property type="match status" value="1"/>
</dbReference>
<proteinExistence type="evidence at transcript level"/>
<dbReference type="PROSITE" id="PS00640">
    <property type="entry name" value="THIOL_PROTEASE_ASN"/>
    <property type="match status" value="1"/>
</dbReference>
<dbReference type="GO" id="GO:0008234">
    <property type="term" value="F:cysteine-type peptidase activity"/>
    <property type="evidence" value="ECO:0007669"/>
    <property type="project" value="InterPro"/>
</dbReference>